<evidence type="ECO:0000313" key="3">
    <source>
        <dbReference type="Proteomes" id="UP000075683"/>
    </source>
</evidence>
<reference evidence="2 3" key="1">
    <citation type="submission" date="2016-01" db="EMBL/GenBank/DDBJ databases">
        <title>Draft Genome Sequences of Seven Thermophilic Sporeformers Isolated from Foods.</title>
        <authorList>
            <person name="Berendsen E.M."/>
            <person name="Wells-Bennik M.H."/>
            <person name="Krawcyk A.O."/>
            <person name="De Jong A."/>
            <person name="Holsappel S."/>
            <person name="Eijlander R.T."/>
            <person name="Kuipers O.P."/>
        </authorList>
    </citation>
    <scope>NUCLEOTIDE SEQUENCE [LARGE SCALE GENOMIC DNA]</scope>
    <source>
        <strain evidence="2 3">B4135</strain>
    </source>
</reference>
<sequence>MGIPLPSPLTKTEGNRQRKKESDNSGPILHELPKGKDTNGRG</sequence>
<comment type="caution">
    <text evidence="2">The sequence shown here is derived from an EMBL/GenBank/DDBJ whole genome shotgun (WGS) entry which is preliminary data.</text>
</comment>
<feature type="compositionally biased region" description="Basic and acidic residues" evidence="1">
    <location>
        <begin position="31"/>
        <end position="42"/>
    </location>
</feature>
<dbReference type="EMBL" id="LQYT01000011">
    <property type="protein sequence ID" value="KYD22297.1"/>
    <property type="molecule type" value="Genomic_DNA"/>
</dbReference>
<accession>A0A150MCG7</accession>
<evidence type="ECO:0000313" key="2">
    <source>
        <dbReference type="EMBL" id="KYD22297.1"/>
    </source>
</evidence>
<dbReference type="AlphaFoldDB" id="A0A150MCG7"/>
<protein>
    <submittedName>
        <fullName evidence="2">Uncharacterized protein</fullName>
    </submittedName>
</protein>
<gene>
    <name evidence="2" type="ORF">B4135_1304</name>
</gene>
<evidence type="ECO:0000256" key="1">
    <source>
        <dbReference type="SAM" id="MobiDB-lite"/>
    </source>
</evidence>
<feature type="region of interest" description="Disordered" evidence="1">
    <location>
        <begin position="1"/>
        <end position="42"/>
    </location>
</feature>
<organism evidence="2 3">
    <name type="scientific">Caldibacillus debilis</name>
    <dbReference type="NCBI Taxonomy" id="301148"/>
    <lineage>
        <taxon>Bacteria</taxon>
        <taxon>Bacillati</taxon>
        <taxon>Bacillota</taxon>
        <taxon>Bacilli</taxon>
        <taxon>Bacillales</taxon>
        <taxon>Bacillaceae</taxon>
        <taxon>Caldibacillus</taxon>
    </lineage>
</organism>
<feature type="compositionally biased region" description="Basic and acidic residues" evidence="1">
    <location>
        <begin position="13"/>
        <end position="23"/>
    </location>
</feature>
<proteinExistence type="predicted"/>
<name>A0A150MCG7_9BACI</name>
<dbReference type="STRING" id="301148.B4135_1304"/>
<dbReference type="Proteomes" id="UP000075683">
    <property type="component" value="Unassembled WGS sequence"/>
</dbReference>